<evidence type="ECO:0000259" key="4">
    <source>
        <dbReference type="PROSITE" id="PS50893"/>
    </source>
</evidence>
<evidence type="ECO:0000313" key="5">
    <source>
        <dbReference type="EMBL" id="MDP9801627.1"/>
    </source>
</evidence>
<keyword evidence="3 5" id="KW-0067">ATP-binding</keyword>
<dbReference type="SMART" id="SM00382">
    <property type="entry name" value="AAA"/>
    <property type="match status" value="1"/>
</dbReference>
<dbReference type="InterPro" id="IPR017911">
    <property type="entry name" value="MacB-like_ATP-bd"/>
</dbReference>
<dbReference type="InterPro" id="IPR017871">
    <property type="entry name" value="ABC_transporter-like_CS"/>
</dbReference>
<dbReference type="EMBL" id="JAUSQW010000001">
    <property type="protein sequence ID" value="MDP9801627.1"/>
    <property type="molecule type" value="Genomic_DNA"/>
</dbReference>
<reference evidence="5 6" key="1">
    <citation type="submission" date="2023-07" db="EMBL/GenBank/DDBJ databases">
        <title>Sequencing the genomes of 1000 actinobacteria strains.</title>
        <authorList>
            <person name="Klenk H.-P."/>
        </authorList>
    </citation>
    <scope>NUCLEOTIDE SEQUENCE [LARGE SCALE GENOMIC DNA]</scope>
    <source>
        <strain evidence="5 6">DSM 102162</strain>
    </source>
</reference>
<organism evidence="5 6">
    <name type="scientific">Arcanobacterium wilhelmae</name>
    <dbReference type="NCBI Taxonomy" id="1803177"/>
    <lineage>
        <taxon>Bacteria</taxon>
        <taxon>Bacillati</taxon>
        <taxon>Actinomycetota</taxon>
        <taxon>Actinomycetes</taxon>
        <taxon>Actinomycetales</taxon>
        <taxon>Actinomycetaceae</taxon>
        <taxon>Arcanobacterium</taxon>
    </lineage>
</organism>
<dbReference type="SUPFAM" id="SSF52540">
    <property type="entry name" value="P-loop containing nucleoside triphosphate hydrolases"/>
    <property type="match status" value="1"/>
</dbReference>
<sequence>MTLISLTDLSANVQLPDGKLLTTVDRVNLEIEEGHSYSIMGRSGSGKTSLISIIGMLNMRVEGGYHYHGRNVRDLSDRERAKLRADKIGFVFQNYSLIAHMRVWENVALPLMYAKSVPRTELRPRALEALEEVGLAKRAHDYPSRLSGGEQQRVAIARALVSDPELMICDEPTGALDRSTGDRVMETLLTLISEKSVTLVMVTHDREIARMCENQLVMDVGRVRHV</sequence>
<comment type="caution">
    <text evidence="5">The sequence shown here is derived from an EMBL/GenBank/DDBJ whole genome shotgun (WGS) entry which is preliminary data.</text>
</comment>
<evidence type="ECO:0000256" key="2">
    <source>
        <dbReference type="ARBA" id="ARBA00022741"/>
    </source>
</evidence>
<dbReference type="InterPro" id="IPR027417">
    <property type="entry name" value="P-loop_NTPase"/>
</dbReference>
<keyword evidence="2" id="KW-0547">Nucleotide-binding</keyword>
<dbReference type="PROSITE" id="PS00211">
    <property type="entry name" value="ABC_TRANSPORTER_1"/>
    <property type="match status" value="1"/>
</dbReference>
<evidence type="ECO:0000313" key="6">
    <source>
        <dbReference type="Proteomes" id="UP001235966"/>
    </source>
</evidence>
<proteinExistence type="predicted"/>
<dbReference type="GO" id="GO:0005524">
    <property type="term" value="F:ATP binding"/>
    <property type="evidence" value="ECO:0007669"/>
    <property type="project" value="UniProtKB-KW"/>
</dbReference>
<keyword evidence="6" id="KW-1185">Reference proteome</keyword>
<keyword evidence="1" id="KW-0813">Transport</keyword>
<dbReference type="InterPro" id="IPR003439">
    <property type="entry name" value="ABC_transporter-like_ATP-bd"/>
</dbReference>
<dbReference type="Gene3D" id="3.40.50.300">
    <property type="entry name" value="P-loop containing nucleotide triphosphate hydrolases"/>
    <property type="match status" value="1"/>
</dbReference>
<dbReference type="Pfam" id="PF00005">
    <property type="entry name" value="ABC_tran"/>
    <property type="match status" value="1"/>
</dbReference>
<gene>
    <name evidence="5" type="ORF">J2S49_001703</name>
</gene>
<dbReference type="InterPro" id="IPR003593">
    <property type="entry name" value="AAA+_ATPase"/>
</dbReference>
<dbReference type="CDD" id="cd03255">
    <property type="entry name" value="ABC_MJ0796_LolCDE_FtsE"/>
    <property type="match status" value="1"/>
</dbReference>
<dbReference type="InterPro" id="IPR015854">
    <property type="entry name" value="ABC_transpr_LolD-like"/>
</dbReference>
<evidence type="ECO:0000256" key="1">
    <source>
        <dbReference type="ARBA" id="ARBA00022448"/>
    </source>
</evidence>
<evidence type="ECO:0000256" key="3">
    <source>
        <dbReference type="ARBA" id="ARBA00022840"/>
    </source>
</evidence>
<protein>
    <submittedName>
        <fullName evidence="5">ABC transport system ATP-binding protein</fullName>
    </submittedName>
</protein>
<feature type="domain" description="ABC transporter" evidence="4">
    <location>
        <begin position="4"/>
        <end position="226"/>
    </location>
</feature>
<dbReference type="PANTHER" id="PTHR24220">
    <property type="entry name" value="IMPORT ATP-BINDING PROTEIN"/>
    <property type="match status" value="1"/>
</dbReference>
<dbReference type="Proteomes" id="UP001235966">
    <property type="component" value="Unassembled WGS sequence"/>
</dbReference>
<dbReference type="PROSITE" id="PS50893">
    <property type="entry name" value="ABC_TRANSPORTER_2"/>
    <property type="match status" value="1"/>
</dbReference>
<accession>A0ABT9ND22</accession>
<name>A0ABT9ND22_9ACTO</name>